<evidence type="ECO:0000256" key="1">
    <source>
        <dbReference type="ARBA" id="ARBA00001946"/>
    </source>
</evidence>
<keyword evidence="15" id="KW-1185">Reference proteome</keyword>
<evidence type="ECO:0000256" key="11">
    <source>
        <dbReference type="RuleBase" id="RU003953"/>
    </source>
</evidence>
<dbReference type="GO" id="GO:0000166">
    <property type="term" value="F:nucleotide binding"/>
    <property type="evidence" value="ECO:0007669"/>
    <property type="project" value="UniProtKB-KW"/>
</dbReference>
<keyword evidence="8" id="KW-0547">Nucleotide-binding</keyword>
<dbReference type="SUPFAM" id="SSF81301">
    <property type="entry name" value="Nucleotidyltransferase"/>
    <property type="match status" value="1"/>
</dbReference>
<dbReference type="Gene3D" id="1.10.3090.10">
    <property type="entry name" value="cca-adding enzyme, domain 2"/>
    <property type="match status" value="1"/>
</dbReference>
<keyword evidence="9" id="KW-0460">Magnesium</keyword>
<dbReference type="STRING" id="345632.GPICK_10135"/>
<evidence type="ECO:0000256" key="5">
    <source>
        <dbReference type="ARBA" id="ARBA00022694"/>
    </source>
</evidence>
<dbReference type="GO" id="GO:0000049">
    <property type="term" value="F:tRNA binding"/>
    <property type="evidence" value="ECO:0007669"/>
    <property type="project" value="UniProtKB-KW"/>
</dbReference>
<dbReference type="Pfam" id="PF12627">
    <property type="entry name" value="PolyA_pol_RNAbd"/>
    <property type="match status" value="1"/>
</dbReference>
<dbReference type="PANTHER" id="PTHR47545:SF2">
    <property type="entry name" value="CC-ADDING TRNA NUCLEOTIDYLTRANSFERASE"/>
    <property type="match status" value="1"/>
</dbReference>
<evidence type="ECO:0000256" key="9">
    <source>
        <dbReference type="ARBA" id="ARBA00022842"/>
    </source>
</evidence>
<dbReference type="PANTHER" id="PTHR47545">
    <property type="entry name" value="MULTIFUNCTIONAL CCA PROTEIN"/>
    <property type="match status" value="1"/>
</dbReference>
<evidence type="ECO:0000259" key="13">
    <source>
        <dbReference type="Pfam" id="PF12627"/>
    </source>
</evidence>
<evidence type="ECO:0000256" key="6">
    <source>
        <dbReference type="ARBA" id="ARBA00022695"/>
    </source>
</evidence>
<dbReference type="RefSeq" id="WP_039742816.1">
    <property type="nucleotide sequence ID" value="NZ_CP009788.1"/>
</dbReference>
<evidence type="ECO:0000256" key="2">
    <source>
        <dbReference type="ARBA" id="ARBA00007265"/>
    </source>
</evidence>
<evidence type="ECO:0000256" key="8">
    <source>
        <dbReference type="ARBA" id="ARBA00022741"/>
    </source>
</evidence>
<evidence type="ECO:0000259" key="12">
    <source>
        <dbReference type="Pfam" id="PF01743"/>
    </source>
</evidence>
<dbReference type="GO" id="GO:0008033">
    <property type="term" value="P:tRNA processing"/>
    <property type="evidence" value="ECO:0007669"/>
    <property type="project" value="UniProtKB-KW"/>
</dbReference>
<dbReference type="Pfam" id="PF01743">
    <property type="entry name" value="PolyA_pol"/>
    <property type="match status" value="1"/>
</dbReference>
<dbReference type="CDD" id="cd05398">
    <property type="entry name" value="NT_ClassII-CCAase"/>
    <property type="match status" value="1"/>
</dbReference>
<dbReference type="InterPro" id="IPR032828">
    <property type="entry name" value="PolyA_RNA-bd"/>
</dbReference>
<dbReference type="SUPFAM" id="SSF81891">
    <property type="entry name" value="Poly A polymerase C-terminal region-like"/>
    <property type="match status" value="1"/>
</dbReference>
<dbReference type="AlphaFoldDB" id="A0A0B5BES8"/>
<comment type="cofactor">
    <cofactor evidence="1">
        <name>Mg(2+)</name>
        <dbReference type="ChEBI" id="CHEBI:18420"/>
    </cofactor>
</comment>
<evidence type="ECO:0008006" key="16">
    <source>
        <dbReference type="Google" id="ProtNLM"/>
    </source>
</evidence>
<evidence type="ECO:0000256" key="3">
    <source>
        <dbReference type="ARBA" id="ARBA00022555"/>
    </source>
</evidence>
<dbReference type="OrthoDB" id="9805698at2"/>
<dbReference type="Proteomes" id="UP000057609">
    <property type="component" value="Chromosome"/>
</dbReference>
<dbReference type="InterPro" id="IPR050124">
    <property type="entry name" value="tRNA_CCA-adding_enzyme"/>
</dbReference>
<keyword evidence="10 11" id="KW-0694">RNA-binding</keyword>
<dbReference type="KEGG" id="gpi:GPICK_10135"/>
<sequence length="439" mass="48663">MKPDLAKFLSGRGLPLVRELATARGVDAYVVGGCLRDLFLGREGRDIDIALSGGWREIPRDFAERTHGSFFWLDEERGHARVITRNLPDAATFDFAPLRGTGIVEDLTLRDFTINSLAVSLATEIVLLDPLEGETDIHRRIVRMCADRAFADDPLRLVRAFRFAAVLGFPIDDATRAAIPTHAAYLSNVSGERIRDELFQALQPDGAGRMLQEMAVAGVFGSIVPWKEGQPTHVVLQEGSERITRLEVLSSSLDALLGDHACTVSERLSGEIQQGITRLALMKLASWLSCLGIEPETASGRLKHGKAAQALLKIFCRLDTAAFRETEDDHYLRKRYRFFDEREPGGPELPLLALANGLIAERLCREFVTYWMESYIPRGKALLLNGDEIISLLHIPRGKAVGAALEMLRESQTMGLVCNRDAAVAFLRKKQLTTEEPMG</sequence>
<feature type="domain" description="Poly A polymerase head" evidence="12">
    <location>
        <begin position="28"/>
        <end position="143"/>
    </location>
</feature>
<evidence type="ECO:0000256" key="4">
    <source>
        <dbReference type="ARBA" id="ARBA00022679"/>
    </source>
</evidence>
<dbReference type="Gene3D" id="3.30.460.10">
    <property type="entry name" value="Beta Polymerase, domain 2"/>
    <property type="match status" value="1"/>
</dbReference>
<organism evidence="14 15">
    <name type="scientific">Geobacter pickeringii</name>
    <dbReference type="NCBI Taxonomy" id="345632"/>
    <lineage>
        <taxon>Bacteria</taxon>
        <taxon>Pseudomonadati</taxon>
        <taxon>Thermodesulfobacteriota</taxon>
        <taxon>Desulfuromonadia</taxon>
        <taxon>Geobacterales</taxon>
        <taxon>Geobacteraceae</taxon>
        <taxon>Geobacter</taxon>
    </lineage>
</organism>
<evidence type="ECO:0000256" key="10">
    <source>
        <dbReference type="ARBA" id="ARBA00022884"/>
    </source>
</evidence>
<name>A0A0B5BES8_9BACT</name>
<accession>A0A0B5BES8</accession>
<keyword evidence="6" id="KW-0548">Nucleotidyltransferase</keyword>
<evidence type="ECO:0000313" key="14">
    <source>
        <dbReference type="EMBL" id="AJE03659.1"/>
    </source>
</evidence>
<dbReference type="HOGENOM" id="CLU_015961_6_0_7"/>
<keyword evidence="7" id="KW-0479">Metal-binding</keyword>
<comment type="similarity">
    <text evidence="2 11">Belongs to the tRNA nucleotidyltransferase/poly(A) polymerase family.</text>
</comment>
<evidence type="ECO:0000256" key="7">
    <source>
        <dbReference type="ARBA" id="ARBA00022723"/>
    </source>
</evidence>
<keyword evidence="5" id="KW-0819">tRNA processing</keyword>
<feature type="domain" description="tRNA nucleotidyltransferase/poly(A) polymerase RNA and SrmB- binding" evidence="13">
    <location>
        <begin position="168"/>
        <end position="225"/>
    </location>
</feature>
<keyword evidence="3" id="KW-0820">tRNA-binding</keyword>
<proteinExistence type="inferred from homology"/>
<evidence type="ECO:0000313" key="15">
    <source>
        <dbReference type="Proteomes" id="UP000057609"/>
    </source>
</evidence>
<gene>
    <name evidence="14" type="ORF">GPICK_10135</name>
</gene>
<dbReference type="GO" id="GO:0046872">
    <property type="term" value="F:metal ion binding"/>
    <property type="evidence" value="ECO:0007669"/>
    <property type="project" value="UniProtKB-KW"/>
</dbReference>
<dbReference type="InterPro" id="IPR002646">
    <property type="entry name" value="PolA_pol_head_dom"/>
</dbReference>
<protein>
    <recommendedName>
        <fullName evidence="16">Polya polymerase</fullName>
    </recommendedName>
</protein>
<dbReference type="GO" id="GO:0016779">
    <property type="term" value="F:nucleotidyltransferase activity"/>
    <property type="evidence" value="ECO:0007669"/>
    <property type="project" value="UniProtKB-KW"/>
</dbReference>
<dbReference type="InterPro" id="IPR043519">
    <property type="entry name" value="NT_sf"/>
</dbReference>
<reference evidence="14 15" key="1">
    <citation type="journal article" date="2015" name="Genome Announc.">
        <title>Complete Genome of Geobacter pickeringii G13T, a Metal-Reducing Isolate from Sedimentary Kaolin Deposits.</title>
        <authorList>
            <person name="Badalamenti J.P."/>
            <person name="Bond D.R."/>
        </authorList>
    </citation>
    <scope>NUCLEOTIDE SEQUENCE [LARGE SCALE GENOMIC DNA]</scope>
    <source>
        <strain evidence="14 15">G13</strain>
    </source>
</reference>
<dbReference type="EMBL" id="CP009788">
    <property type="protein sequence ID" value="AJE03659.1"/>
    <property type="molecule type" value="Genomic_DNA"/>
</dbReference>
<keyword evidence="4 11" id="KW-0808">Transferase</keyword>